<dbReference type="Pfam" id="PF13487">
    <property type="entry name" value="HD_5"/>
    <property type="match status" value="1"/>
</dbReference>
<dbReference type="GO" id="GO:0071111">
    <property type="term" value="F:cyclic-guanylate-specific phosphodiesterase activity"/>
    <property type="evidence" value="ECO:0007669"/>
    <property type="project" value="UniProtKB-EC"/>
</dbReference>
<dbReference type="InterPro" id="IPR003607">
    <property type="entry name" value="HD/PDEase_dom"/>
</dbReference>
<dbReference type="InterPro" id="IPR052020">
    <property type="entry name" value="Cyclic_di-GMP/3'3'-cGAMP_PDE"/>
</dbReference>
<dbReference type="InterPro" id="IPR006674">
    <property type="entry name" value="HD_domain"/>
</dbReference>
<proteinExistence type="predicted"/>
<dbReference type="SUPFAM" id="SSF109604">
    <property type="entry name" value="HD-domain/PDEase-like"/>
    <property type="match status" value="1"/>
</dbReference>
<dbReference type="InterPro" id="IPR006675">
    <property type="entry name" value="HDIG_dom"/>
</dbReference>
<comment type="caution">
    <text evidence="3">The sequence shown here is derived from an EMBL/GenBank/DDBJ whole genome shotgun (WGS) entry which is preliminary data.</text>
</comment>
<protein>
    <submittedName>
        <fullName evidence="3">Cyclic di-GMP phosphodiesterase response regulator RpfG</fullName>
        <ecNumber evidence="3">3.1.4.52</ecNumber>
    </submittedName>
</protein>
<dbReference type="EC" id="3.1.4.52" evidence="3"/>
<dbReference type="AlphaFoldDB" id="A0A399FDR0"/>
<keyword evidence="3" id="KW-0378">Hydrolase</keyword>
<dbReference type="PROSITE" id="PS51832">
    <property type="entry name" value="HD_GYP"/>
    <property type="match status" value="1"/>
</dbReference>
<reference evidence="3 4" key="1">
    <citation type="submission" date="2018-08" db="EMBL/GenBank/DDBJ databases">
        <title>Meiothermus granaticius genome AF-68 sequencing project.</title>
        <authorList>
            <person name="Da Costa M.S."/>
            <person name="Albuquerque L."/>
            <person name="Raposo P."/>
            <person name="Froufe H.J.C."/>
            <person name="Barroso C.S."/>
            <person name="Egas C."/>
        </authorList>
    </citation>
    <scope>NUCLEOTIDE SEQUENCE [LARGE SCALE GENOMIC DNA]</scope>
    <source>
        <strain evidence="3 4">AF-68</strain>
    </source>
</reference>
<dbReference type="NCBIfam" id="TIGR00277">
    <property type="entry name" value="HDIG"/>
    <property type="match status" value="1"/>
</dbReference>
<dbReference type="CDD" id="cd00077">
    <property type="entry name" value="HDc"/>
    <property type="match status" value="1"/>
</dbReference>
<dbReference type="SUPFAM" id="SSF55781">
    <property type="entry name" value="GAF domain-like"/>
    <property type="match status" value="6"/>
</dbReference>
<dbReference type="EMBL" id="QWLB01000009">
    <property type="protein sequence ID" value="RIH93172.1"/>
    <property type="molecule type" value="Genomic_DNA"/>
</dbReference>
<dbReference type="SMART" id="SM00471">
    <property type="entry name" value="HDc"/>
    <property type="match status" value="1"/>
</dbReference>
<evidence type="ECO:0000259" key="1">
    <source>
        <dbReference type="PROSITE" id="PS51831"/>
    </source>
</evidence>
<evidence type="ECO:0000313" key="4">
    <source>
        <dbReference type="Proteomes" id="UP000266178"/>
    </source>
</evidence>
<gene>
    <name evidence="3" type="primary">rpfG_3</name>
    <name evidence="3" type="ORF">Mgrana_00970</name>
</gene>
<dbReference type="SMART" id="SM00065">
    <property type="entry name" value="GAF"/>
    <property type="match status" value="6"/>
</dbReference>
<dbReference type="Pfam" id="PF01590">
    <property type="entry name" value="GAF"/>
    <property type="match status" value="1"/>
</dbReference>
<keyword evidence="4" id="KW-1185">Reference proteome</keyword>
<dbReference type="PANTHER" id="PTHR45228">
    <property type="entry name" value="CYCLIC DI-GMP PHOSPHODIESTERASE TM_0186-RELATED"/>
    <property type="match status" value="1"/>
</dbReference>
<dbReference type="PANTHER" id="PTHR45228:SF8">
    <property type="entry name" value="TWO-COMPONENT RESPONSE REGULATOR-RELATED"/>
    <property type="match status" value="1"/>
</dbReference>
<dbReference type="Pfam" id="PF13185">
    <property type="entry name" value="GAF_2"/>
    <property type="match status" value="4"/>
</dbReference>
<dbReference type="Gene3D" id="1.10.3210.10">
    <property type="entry name" value="Hypothetical protein af1432"/>
    <property type="match status" value="1"/>
</dbReference>
<organism evidence="3 4">
    <name type="scientific">Meiothermus granaticius NBRC 107808</name>
    <dbReference type="NCBI Taxonomy" id="1227551"/>
    <lineage>
        <taxon>Bacteria</taxon>
        <taxon>Thermotogati</taxon>
        <taxon>Deinococcota</taxon>
        <taxon>Deinococci</taxon>
        <taxon>Thermales</taxon>
        <taxon>Thermaceae</taxon>
        <taxon>Meiothermus</taxon>
    </lineage>
</organism>
<dbReference type="InterPro" id="IPR037522">
    <property type="entry name" value="HD_GYP_dom"/>
</dbReference>
<evidence type="ECO:0000313" key="3">
    <source>
        <dbReference type="EMBL" id="RIH93172.1"/>
    </source>
</evidence>
<feature type="domain" description="HD-GYP" evidence="2">
    <location>
        <begin position="1056"/>
        <end position="1243"/>
    </location>
</feature>
<dbReference type="Gene3D" id="3.30.450.40">
    <property type="match status" value="5"/>
</dbReference>
<sequence length="1243" mass="135199">MEALSAGQVLAYRLPSEATGPASQHWAELGYQGLLLAPLEGEEGLLGTLALLFFEAVPEEGITALKEVLPLFGLILQYAQTKTELERRQSTLEALHRLDQAMLQGKSLTEIAHVGAQEARQLLGAKAATVSLVEGTQRRLIAAAGREVEPFVGQSASLEENPHAQVWRSGTPVVLTEIPVEGVPIWLSQLAPLGNALVLPLQPNDSILGFLGLYGLSNPRAAVALAKIFAAQLSLALLREQDREALMQRSKEQGIWLRALEVLSEAQNPEETAQLIIELAPELVGAEQAAVLWLEGDVLRVAAANGIWAPAVGQRLPSGRGISWVAIKEGTQVVADLAKDLRAYNPLEGQISLSGSGIVTRLPDPQGEGLGVLIVLRNAPAYTAPDTRWIEALAQAGAIALERARRDLEARLLLEGALLAAQENEPAALADGFARLFAQAVGGGRAAVWAHPERKQPWRLLGVSGVGEEIEPFRQADFDPQREPWAAWIQEHQAPLVVEDTAKPPFAPGEIEAAALQSYTVLSILGVPVGAFGVAYAEPGSRGKAFAAYEISLVERLGGMLAGALERHRLALAERRVRSALERLAQVPPGDLEALVQALGESLGMRWVFLDRLLAPDRALAIAVYGGEPLEYDLKDTPCADVFAGHFCEYHQGVRAYFPRDQLVVEMGAEAYLGTPLRGTDGQMLGILVAMHDAALSENEATLRREILLAYAQRAALELQQREGLARLEATARAHSLLRPAHSLQEVYEFAVEAALQETRATSALFLLYRGVEDCLEIVASAGRAAEVTRGQRMGREEGLVWRVLERGEALYLENAAESPEALFYSGPLGHGAYLGVPLRNAVGQVLGVLSADTAERGEGLFPEDRHFLLALAEAAGAAIARLEALQRAQGEAERFRALAELSVQLEALEDPERILEQALDALWRISGFQVALFGKVTPEGLKTGGMAGKPPQEWLSQPQQESYPLTRGLVGQVLQTGEALFVPFYPDHPLALPEWVNSGLKSIAYMPVGVFGQTVGILGLLDFRQAYQENPLPLLGFASRRLGRALEKAQTLQELRQAREGSLKGLGLALEYRDLETAGHTERVTALALRLAEALNLDEAMLTQLRWGAYLHDLGKLAIPDAILKKPGKLDPKEWERMKAHTIVGEEMARQMGFLPPATLEIIRHHHERWDGTGYPDALEGKTIPLLARIFALSDVYDALISERPYKPAWRSEEALAEIERQAGQQFDPELTKIFIRQIRAG</sequence>
<feature type="domain" description="HD" evidence="1">
    <location>
        <begin position="1078"/>
        <end position="1201"/>
    </location>
</feature>
<dbReference type="InterPro" id="IPR003018">
    <property type="entry name" value="GAF"/>
</dbReference>
<dbReference type="Proteomes" id="UP000266178">
    <property type="component" value="Unassembled WGS sequence"/>
</dbReference>
<evidence type="ECO:0000259" key="2">
    <source>
        <dbReference type="PROSITE" id="PS51832"/>
    </source>
</evidence>
<accession>A0A399FDR0</accession>
<dbReference type="InterPro" id="IPR029016">
    <property type="entry name" value="GAF-like_dom_sf"/>
</dbReference>
<name>A0A399FDR0_9DEIN</name>
<dbReference type="PROSITE" id="PS51831">
    <property type="entry name" value="HD"/>
    <property type="match status" value="1"/>
</dbReference>